<evidence type="ECO:0000313" key="3">
    <source>
        <dbReference type="Proteomes" id="UP001172159"/>
    </source>
</evidence>
<comment type="caution">
    <text evidence="2">The sequence shown here is derived from an EMBL/GenBank/DDBJ whole genome shotgun (WGS) entry which is preliminary data.</text>
</comment>
<feature type="region of interest" description="Disordered" evidence="1">
    <location>
        <begin position="48"/>
        <end position="85"/>
    </location>
</feature>
<dbReference type="EMBL" id="JAUKTV010000001">
    <property type="protein sequence ID" value="KAK0748516.1"/>
    <property type="molecule type" value="Genomic_DNA"/>
</dbReference>
<dbReference type="Proteomes" id="UP001172159">
    <property type="component" value="Unassembled WGS sequence"/>
</dbReference>
<sequence>MPTKEILDRRNSITVIRRIYSFVVESANWYVKSFIGIFGDSITAHQTKQQPRRKWIAGPGKRRSPSLGDQRQGFLSPYSKQPSRPERVIPHTVFSREPTTSTIAPSGLEGIPAASQQEAPLGLLHLPSERLYQFHVKTDDVRFPACLSMHDLAMMKLKHLNIPALSAFASWMSRKNPRILPSPPPTPSLSLALFDASAPNRRYPRRKTHSHDDASGPIAVHSQRSARQSPGRPATLAGETLSKPARFRILFHAASDEIDTLGPVQPPPRLAATSDFHAPRNTGSWNGAPIPVLLGTNAGFTLMANSGDGASKDCCIEGKKYIAGLKLSAKKEREIAVDTPAPDTKQQPRQFFPCRYPWSMSRDDIGVQSSKEDSELGPAQPFTYSLRASIYLFTAYQTKNDILTYLVFLVGPERISQMQQLGWEESFERIYVAAATLVNDPDDGIILPVTPAHFANMIPAMRSLKEPYIFSSILGRTSSRSEPGYFFCEARLGQDTPNFNGEVARGAILLDAMGLAPRAGTGVGTVGGLRGWFGFRPMFAGAKGRDRAAYKLARPWWRREYIALIQVVEQFVVFGEAMIACLGT</sequence>
<evidence type="ECO:0000313" key="2">
    <source>
        <dbReference type="EMBL" id="KAK0748516.1"/>
    </source>
</evidence>
<feature type="compositionally biased region" description="Basic residues" evidence="1">
    <location>
        <begin position="50"/>
        <end position="64"/>
    </location>
</feature>
<organism evidence="2 3">
    <name type="scientific">Apiosordaria backusii</name>
    <dbReference type="NCBI Taxonomy" id="314023"/>
    <lineage>
        <taxon>Eukaryota</taxon>
        <taxon>Fungi</taxon>
        <taxon>Dikarya</taxon>
        <taxon>Ascomycota</taxon>
        <taxon>Pezizomycotina</taxon>
        <taxon>Sordariomycetes</taxon>
        <taxon>Sordariomycetidae</taxon>
        <taxon>Sordariales</taxon>
        <taxon>Lasiosphaeriaceae</taxon>
        <taxon>Apiosordaria</taxon>
    </lineage>
</organism>
<proteinExistence type="predicted"/>
<protein>
    <submittedName>
        <fullName evidence="2">Uncharacterized protein</fullName>
    </submittedName>
</protein>
<name>A0AA40K763_9PEZI</name>
<gene>
    <name evidence="2" type="ORF">B0T21DRAFT_389364</name>
</gene>
<evidence type="ECO:0000256" key="1">
    <source>
        <dbReference type="SAM" id="MobiDB-lite"/>
    </source>
</evidence>
<accession>A0AA40K763</accession>
<feature type="region of interest" description="Disordered" evidence="1">
    <location>
        <begin position="202"/>
        <end position="239"/>
    </location>
</feature>
<reference evidence="2" key="1">
    <citation type="submission" date="2023-06" db="EMBL/GenBank/DDBJ databases">
        <title>Genome-scale phylogeny and comparative genomics of the fungal order Sordariales.</title>
        <authorList>
            <consortium name="Lawrence Berkeley National Laboratory"/>
            <person name="Hensen N."/>
            <person name="Bonometti L."/>
            <person name="Westerberg I."/>
            <person name="Brannstrom I.O."/>
            <person name="Guillou S."/>
            <person name="Cros-Aarteil S."/>
            <person name="Calhoun S."/>
            <person name="Haridas S."/>
            <person name="Kuo A."/>
            <person name="Mondo S."/>
            <person name="Pangilinan J."/>
            <person name="Riley R."/>
            <person name="Labutti K."/>
            <person name="Andreopoulos B."/>
            <person name="Lipzen A."/>
            <person name="Chen C."/>
            <person name="Yanf M."/>
            <person name="Daum C."/>
            <person name="Ng V."/>
            <person name="Clum A."/>
            <person name="Steindorff A."/>
            <person name="Ohm R."/>
            <person name="Martin F."/>
            <person name="Silar P."/>
            <person name="Natvig D."/>
            <person name="Lalanne C."/>
            <person name="Gautier V."/>
            <person name="Ament-Velasquez S.L."/>
            <person name="Kruys A."/>
            <person name="Hutchinson M.I."/>
            <person name="Powell A.J."/>
            <person name="Barry K."/>
            <person name="Miller A.N."/>
            <person name="Grigoriev I.V."/>
            <person name="Debuchy R."/>
            <person name="Gladieux P."/>
            <person name="Thoren M.H."/>
            <person name="Johannesson H."/>
        </authorList>
    </citation>
    <scope>NUCLEOTIDE SEQUENCE</scope>
    <source>
        <strain evidence="2">CBS 540.89</strain>
    </source>
</reference>
<keyword evidence="3" id="KW-1185">Reference proteome</keyword>
<dbReference type="AlphaFoldDB" id="A0AA40K763"/>